<accession>A0AAV3QBI4</accession>
<protein>
    <recommendedName>
        <fullName evidence="4">DUF4283 domain-containing protein</fullName>
    </recommendedName>
</protein>
<dbReference type="EMBL" id="BAABME010020491">
    <property type="protein sequence ID" value="GAA0160576.1"/>
    <property type="molecule type" value="Genomic_DNA"/>
</dbReference>
<evidence type="ECO:0000313" key="2">
    <source>
        <dbReference type="EMBL" id="GAA0160576.1"/>
    </source>
</evidence>
<proteinExistence type="predicted"/>
<dbReference type="PANTHER" id="PTHR31286">
    <property type="entry name" value="GLYCINE-RICH CELL WALL STRUCTURAL PROTEIN 1.8-LIKE"/>
    <property type="match status" value="1"/>
</dbReference>
<comment type="caution">
    <text evidence="2">The sequence shown here is derived from an EMBL/GenBank/DDBJ whole genome shotgun (WGS) entry which is preliminary data.</text>
</comment>
<reference evidence="2 3" key="1">
    <citation type="submission" date="2024-01" db="EMBL/GenBank/DDBJ databases">
        <title>The complete chloroplast genome sequence of Lithospermum erythrorhizon: insights into the phylogenetic relationship among Boraginaceae species and the maternal lineages of purple gromwells.</title>
        <authorList>
            <person name="Okada T."/>
            <person name="Watanabe K."/>
        </authorList>
    </citation>
    <scope>NUCLEOTIDE SEQUENCE [LARGE SCALE GENOMIC DNA]</scope>
</reference>
<feature type="compositionally biased region" description="Basic and acidic residues" evidence="1">
    <location>
        <begin position="260"/>
        <end position="301"/>
    </location>
</feature>
<gene>
    <name evidence="2" type="ORF">LIER_39063</name>
</gene>
<evidence type="ECO:0008006" key="4">
    <source>
        <dbReference type="Google" id="ProtNLM"/>
    </source>
</evidence>
<evidence type="ECO:0000256" key="1">
    <source>
        <dbReference type="SAM" id="MobiDB-lite"/>
    </source>
</evidence>
<feature type="region of interest" description="Disordered" evidence="1">
    <location>
        <begin position="216"/>
        <end position="324"/>
    </location>
</feature>
<sequence length="407" mass="45924">MEDFTRLWMRITWYVKGFPMRMFKWTPDFHPEKESPLTPVWIHFEGLPLYLFEEEPLLNRPLKIDHNNKSRVKLGQASVCVALDVSKEIKDQVWIGFAEEDTDRMIEGFWQPVHYDNYPYFCTDCCHLGHSLNECKRKKEQAVEGPVDVPVEQGKNEKGAQKLDKIPFRRVSMPEGRRELNKQKLNSTKEWVRKAFGSAQLDNLQKNSFAVLEHVEEEADNPPAEKREEGVDNPPAEKREEGVDNPLAEKRTEGVANPPAEKREGGVDNPPAEKREEGLDNPPAEKREEGVDNLLAEKRAEGVANPPAEKREGGNNPPLKKRACPSNILNASELAPPSMLTGFGLQAVQLSTSLADYSLDYKDNSAPPTPTGTHKVVEGDAMTMDQVGTFQEDQAIILKEGSLPFNE</sequence>
<dbReference type="PANTHER" id="PTHR31286:SF165">
    <property type="entry name" value="DUF4283 DOMAIN-CONTAINING PROTEIN"/>
    <property type="match status" value="1"/>
</dbReference>
<keyword evidence="3" id="KW-1185">Reference proteome</keyword>
<organism evidence="2 3">
    <name type="scientific">Lithospermum erythrorhizon</name>
    <name type="common">Purple gromwell</name>
    <name type="synonym">Lithospermum officinale var. erythrorhizon</name>
    <dbReference type="NCBI Taxonomy" id="34254"/>
    <lineage>
        <taxon>Eukaryota</taxon>
        <taxon>Viridiplantae</taxon>
        <taxon>Streptophyta</taxon>
        <taxon>Embryophyta</taxon>
        <taxon>Tracheophyta</taxon>
        <taxon>Spermatophyta</taxon>
        <taxon>Magnoliopsida</taxon>
        <taxon>eudicotyledons</taxon>
        <taxon>Gunneridae</taxon>
        <taxon>Pentapetalae</taxon>
        <taxon>asterids</taxon>
        <taxon>lamiids</taxon>
        <taxon>Boraginales</taxon>
        <taxon>Boraginaceae</taxon>
        <taxon>Boraginoideae</taxon>
        <taxon>Lithospermeae</taxon>
        <taxon>Lithospermum</taxon>
    </lineage>
</organism>
<dbReference type="InterPro" id="IPR040256">
    <property type="entry name" value="At4g02000-like"/>
</dbReference>
<dbReference type="AlphaFoldDB" id="A0AAV3QBI4"/>
<feature type="compositionally biased region" description="Basic and acidic residues" evidence="1">
    <location>
        <begin position="223"/>
        <end position="253"/>
    </location>
</feature>
<dbReference type="Proteomes" id="UP001454036">
    <property type="component" value="Unassembled WGS sequence"/>
</dbReference>
<name>A0AAV3QBI4_LITER</name>
<evidence type="ECO:0000313" key="3">
    <source>
        <dbReference type="Proteomes" id="UP001454036"/>
    </source>
</evidence>